<evidence type="ECO:0000256" key="2">
    <source>
        <dbReference type="ARBA" id="ARBA00022519"/>
    </source>
</evidence>
<feature type="domain" description="T-SNARE coiled-coil homology" evidence="6">
    <location>
        <begin position="453"/>
        <end position="515"/>
    </location>
</feature>
<evidence type="ECO:0000313" key="7">
    <source>
        <dbReference type="EMBL" id="AKA69132.1"/>
    </source>
</evidence>
<evidence type="ECO:0000313" key="8">
    <source>
        <dbReference type="Proteomes" id="UP000033115"/>
    </source>
</evidence>
<dbReference type="SMART" id="SM00283">
    <property type="entry name" value="MA"/>
    <property type="match status" value="1"/>
</dbReference>
<dbReference type="PANTHER" id="PTHR32089:SF112">
    <property type="entry name" value="LYSOZYME-LIKE PROTEIN-RELATED"/>
    <property type="match status" value="1"/>
</dbReference>
<dbReference type="PROSITE" id="PS50111">
    <property type="entry name" value="CHEMOTAXIS_TRANSDUC_2"/>
    <property type="match status" value="1"/>
</dbReference>
<dbReference type="Gene3D" id="6.10.340.10">
    <property type="match status" value="1"/>
</dbReference>
<proteinExistence type="predicted"/>
<sequence length="570" mass="62210">MKLFSNLKMKQKLLSGFLFAALFVLVAGIIGGIGMKKINTVSNELYNSDMKTLQALNEFDTNTLHLRLEIINLVESRDANKAQDTINTSNTLKNRNNELLSSYKKSNLTPEEKGLVDELDTELTDWRNVCNDILNLMSQGKYDEAANLNKKAASYREKLTTTIEKLVSITVKRADNRNNSSYITYKSSLLIIISVTLISFIISALLGIKITNSALKEINKIFKFSENVSNGILNRSIELTSKDEIGMIAEKLNIAGESIKSLVKQIMQSTDHMNASSQELSATTEEISSMMSSVNESTEQIAKGSQNLSSVTEEISASTQEIDENITKLSLKANEAANSSAEIKKRAINIKEKASSSIEEGKAVYDEKRKNIIKAIEAGKIVSEVKTISASIASISEQTNLLALNAAIEAARAGEQGKGFAVVAEEVRKLSEESSKSVKSISQMVIAVESAFNNISKSGNEILDYIANVVTPNYQLLMDTGIQYEKDAEFINDMSNGINNSLNQIKEVVSQVNTAIEDAASTAEQSAAGSEEIIASVNEVTKAIEDISLSSQSQAELSQKISQVVNKFTV</sequence>
<accession>A0A0E3M926</accession>
<reference evidence="7 8" key="1">
    <citation type="journal article" date="2015" name="J. Biotechnol.">
        <title>Complete genome sequence of a malodorant-producing acetogen, Clostridium scatologenes ATCC 25775(T).</title>
        <authorList>
            <person name="Zhu Z."/>
            <person name="Guo T."/>
            <person name="Zheng H."/>
            <person name="Song T."/>
            <person name="Ouyang P."/>
            <person name="Xie J."/>
        </authorList>
    </citation>
    <scope>NUCLEOTIDE SEQUENCE [LARGE SCALE GENOMIC DNA]</scope>
    <source>
        <strain evidence="7 8">ATCC 25775</strain>
    </source>
</reference>
<keyword evidence="2" id="KW-1003">Cell membrane</keyword>
<keyword evidence="8" id="KW-1185">Reference proteome</keyword>
<dbReference type="GO" id="GO:0005886">
    <property type="term" value="C:plasma membrane"/>
    <property type="evidence" value="ECO:0007669"/>
    <property type="project" value="UniProtKB-SubCell"/>
</dbReference>
<dbReference type="Proteomes" id="UP000033115">
    <property type="component" value="Chromosome"/>
</dbReference>
<dbReference type="EMBL" id="CP009933">
    <property type="protein sequence ID" value="AKA69132.1"/>
    <property type="molecule type" value="Genomic_DNA"/>
</dbReference>
<dbReference type="Pfam" id="PF00015">
    <property type="entry name" value="MCPsignal"/>
    <property type="match status" value="1"/>
</dbReference>
<dbReference type="SUPFAM" id="SSF58104">
    <property type="entry name" value="Methyl-accepting chemotaxis protein (MCP) signaling domain"/>
    <property type="match status" value="1"/>
</dbReference>
<dbReference type="Pfam" id="PF12729">
    <property type="entry name" value="4HB_MCP_1"/>
    <property type="match status" value="1"/>
</dbReference>
<dbReference type="InterPro" id="IPR024478">
    <property type="entry name" value="HlyB_4HB_MCP"/>
</dbReference>
<dbReference type="PROSITE" id="PS50192">
    <property type="entry name" value="T_SNARE"/>
    <property type="match status" value="1"/>
</dbReference>
<keyword evidence="2" id="KW-0472">Membrane</keyword>
<evidence type="ECO:0000259" key="6">
    <source>
        <dbReference type="PROSITE" id="PS50192"/>
    </source>
</evidence>
<protein>
    <submittedName>
        <fullName evidence="7">Methyl-accepting chemotaxis sensory transducer</fullName>
    </submittedName>
</protein>
<dbReference type="Gene3D" id="1.10.287.950">
    <property type="entry name" value="Methyl-accepting chemotaxis protein"/>
    <property type="match status" value="1"/>
</dbReference>
<evidence type="ECO:0000256" key="3">
    <source>
        <dbReference type="ARBA" id="ARBA00023224"/>
    </source>
</evidence>
<dbReference type="HOGENOM" id="CLU_000445_107_27_9"/>
<evidence type="ECO:0000256" key="1">
    <source>
        <dbReference type="ARBA" id="ARBA00004429"/>
    </source>
</evidence>
<dbReference type="STRING" id="1548.CSCA_2007"/>
<name>A0A0E3M926_CLOSL</name>
<evidence type="ECO:0000259" key="5">
    <source>
        <dbReference type="PROSITE" id="PS50111"/>
    </source>
</evidence>
<dbReference type="KEGG" id="csq:CSCA_2007"/>
<dbReference type="InterPro" id="IPR000727">
    <property type="entry name" value="T_SNARE_dom"/>
</dbReference>
<feature type="domain" description="Methyl-accepting transducer" evidence="5">
    <location>
        <begin position="283"/>
        <end position="541"/>
    </location>
</feature>
<dbReference type="RefSeq" id="WP_029163727.1">
    <property type="nucleotide sequence ID" value="NZ_CP009933.1"/>
</dbReference>
<gene>
    <name evidence="7" type="ORF">CSCA_2007</name>
</gene>
<dbReference type="InterPro" id="IPR004089">
    <property type="entry name" value="MCPsignal_dom"/>
</dbReference>
<keyword evidence="3 4" id="KW-0807">Transducer</keyword>
<evidence type="ECO:0000256" key="4">
    <source>
        <dbReference type="PROSITE-ProRule" id="PRU00284"/>
    </source>
</evidence>
<dbReference type="PANTHER" id="PTHR32089">
    <property type="entry name" value="METHYL-ACCEPTING CHEMOTAXIS PROTEIN MCPB"/>
    <property type="match status" value="1"/>
</dbReference>
<comment type="subcellular location">
    <subcellularLocation>
        <location evidence="1">Cell inner membrane</location>
        <topology evidence="1">Multi-pass membrane protein</topology>
    </subcellularLocation>
</comment>
<keyword evidence="2" id="KW-0997">Cell inner membrane</keyword>
<organism evidence="7 8">
    <name type="scientific">Clostridium scatologenes</name>
    <dbReference type="NCBI Taxonomy" id="1548"/>
    <lineage>
        <taxon>Bacteria</taxon>
        <taxon>Bacillati</taxon>
        <taxon>Bacillota</taxon>
        <taxon>Clostridia</taxon>
        <taxon>Eubacteriales</taxon>
        <taxon>Clostridiaceae</taxon>
        <taxon>Clostridium</taxon>
    </lineage>
</organism>
<dbReference type="GO" id="GO:0007165">
    <property type="term" value="P:signal transduction"/>
    <property type="evidence" value="ECO:0007669"/>
    <property type="project" value="UniProtKB-KW"/>
</dbReference>
<dbReference type="AlphaFoldDB" id="A0A0E3M926"/>